<dbReference type="AlphaFoldDB" id="I3EIW6"/>
<accession>I3EIW6</accession>
<dbReference type="InterPro" id="IPR027417">
    <property type="entry name" value="P-loop_NTPase"/>
</dbReference>
<feature type="domain" description="ABC transporter" evidence="8">
    <location>
        <begin position="40"/>
        <end position="271"/>
    </location>
</feature>
<dbReference type="EMBL" id="GL870877">
    <property type="protein sequence ID" value="EIJ89163.1"/>
    <property type="molecule type" value="Genomic_DNA"/>
</dbReference>
<proteinExistence type="predicted"/>
<dbReference type="OMA" id="NLWDEPL"/>
<evidence type="ECO:0000256" key="1">
    <source>
        <dbReference type="ARBA" id="ARBA00004141"/>
    </source>
</evidence>
<evidence type="ECO:0000256" key="6">
    <source>
        <dbReference type="SAM" id="MobiDB-lite"/>
    </source>
</evidence>
<evidence type="ECO:0000256" key="3">
    <source>
        <dbReference type="ARBA" id="ARBA00022692"/>
    </source>
</evidence>
<dbReference type="PANTHER" id="PTHR48041">
    <property type="entry name" value="ABC TRANSPORTER G FAMILY MEMBER 28"/>
    <property type="match status" value="1"/>
</dbReference>
<feature type="transmembrane region" description="Helical" evidence="7">
    <location>
        <begin position="491"/>
        <end position="510"/>
    </location>
</feature>
<dbReference type="PROSITE" id="PS50893">
    <property type="entry name" value="ABC_TRANSPORTER_2"/>
    <property type="match status" value="1"/>
</dbReference>
<dbReference type="GO" id="GO:0016020">
    <property type="term" value="C:membrane"/>
    <property type="evidence" value="ECO:0007669"/>
    <property type="project" value="UniProtKB-SubCell"/>
</dbReference>
<gene>
    <name evidence="9" type="ORF">NEQG_00982</name>
</gene>
<evidence type="ECO:0000313" key="9">
    <source>
        <dbReference type="EMBL" id="EIJ89163.1"/>
    </source>
</evidence>
<feature type="compositionally biased region" description="Low complexity" evidence="6">
    <location>
        <begin position="28"/>
        <end position="37"/>
    </location>
</feature>
<keyword evidence="4 7" id="KW-1133">Transmembrane helix</keyword>
<dbReference type="GO" id="GO:0016887">
    <property type="term" value="F:ATP hydrolysis activity"/>
    <property type="evidence" value="ECO:0007669"/>
    <property type="project" value="InterPro"/>
</dbReference>
<feature type="transmembrane region" description="Helical" evidence="7">
    <location>
        <begin position="552"/>
        <end position="568"/>
    </location>
</feature>
<evidence type="ECO:0000256" key="5">
    <source>
        <dbReference type="ARBA" id="ARBA00023136"/>
    </source>
</evidence>
<feature type="region of interest" description="Disordered" evidence="6">
    <location>
        <begin position="1"/>
        <end position="39"/>
    </location>
</feature>
<organism evidence="9 10">
    <name type="scientific">Nematocida parisii (strain ERTm3)</name>
    <name type="common">Nematode killer fungus</name>
    <dbReference type="NCBI Taxonomy" id="935791"/>
    <lineage>
        <taxon>Eukaryota</taxon>
        <taxon>Fungi</taxon>
        <taxon>Fungi incertae sedis</taxon>
        <taxon>Microsporidia</taxon>
        <taxon>Nematocida</taxon>
    </lineage>
</organism>
<dbReference type="InterPro" id="IPR003439">
    <property type="entry name" value="ABC_transporter-like_ATP-bd"/>
</dbReference>
<name>I3EIW6_NEMP3</name>
<keyword evidence="2" id="KW-0813">Transport</keyword>
<dbReference type="Pfam" id="PF00005">
    <property type="entry name" value="ABC_tran"/>
    <property type="match status" value="1"/>
</dbReference>
<dbReference type="Gene3D" id="3.40.50.300">
    <property type="entry name" value="P-loop containing nucleotide triphosphate hydrolases"/>
    <property type="match status" value="1"/>
</dbReference>
<keyword evidence="10" id="KW-1185">Reference proteome</keyword>
<comment type="subcellular location">
    <subcellularLocation>
        <location evidence="1">Membrane</location>
        <topology evidence="1">Multi-pass membrane protein</topology>
    </subcellularLocation>
</comment>
<dbReference type="InParanoid" id="I3EIW6"/>
<dbReference type="STRING" id="935791.I3EIW6"/>
<evidence type="ECO:0000259" key="8">
    <source>
        <dbReference type="PROSITE" id="PS50893"/>
    </source>
</evidence>
<keyword evidence="3 7" id="KW-0812">Transmembrane</keyword>
<protein>
    <recommendedName>
        <fullName evidence="8">ABC transporter domain-containing protein</fullName>
    </recommendedName>
</protein>
<evidence type="ECO:0000256" key="4">
    <source>
        <dbReference type="ARBA" id="ARBA00022989"/>
    </source>
</evidence>
<evidence type="ECO:0000256" key="2">
    <source>
        <dbReference type="ARBA" id="ARBA00022448"/>
    </source>
</evidence>
<feature type="transmembrane region" description="Helical" evidence="7">
    <location>
        <begin position="522"/>
        <end position="540"/>
    </location>
</feature>
<feature type="transmembrane region" description="Helical" evidence="7">
    <location>
        <begin position="355"/>
        <end position="372"/>
    </location>
</feature>
<dbReference type="SUPFAM" id="SSF52540">
    <property type="entry name" value="P-loop containing nucleoside triphosphate hydrolases"/>
    <property type="match status" value="1"/>
</dbReference>
<dbReference type="OrthoDB" id="2141921at2759"/>
<keyword evidence="5 7" id="KW-0472">Membrane</keyword>
<dbReference type="InterPro" id="IPR050352">
    <property type="entry name" value="ABCG_transporters"/>
</dbReference>
<dbReference type="HOGENOM" id="CLU_020642_0_0_1"/>
<dbReference type="GO" id="GO:0005524">
    <property type="term" value="F:ATP binding"/>
    <property type="evidence" value="ECO:0007669"/>
    <property type="project" value="InterPro"/>
</dbReference>
<dbReference type="GO" id="GO:0042626">
    <property type="term" value="F:ATPase-coupled transmembrane transporter activity"/>
    <property type="evidence" value="ECO:0007669"/>
    <property type="project" value="TreeGrafter"/>
</dbReference>
<sequence>MIESGTDRNAKKHSKKTLENTKRKGRESNNSGSESRNTLFKFNNYTRKTARNIPLLHNVTFEIPKNNLVALIGLSGEGKSTLFESIAGRCNRSHITYGEVLTSRRNGGYVQRDIEKWIKNVNYHRQEVTQYKKIPVYNLLCSIAKCYGKNTDVIDKLLTHFRVAKTRHNLFSKLSGGEQKRVMTIIGIISEKELNLWDEPLTGLDSEIAKKTLKFMKENNSTNIVSIHQPSEELMNLFDWVIFMHSSTVVYSGPYSRMQAYFEENGVVKEENIMFVNYLMRLSADSPENQIDRNNIKVLNNLTNTILSRPMGEKSLGNLFIAKSFNVSPTRVYEILSRSLYFDKGFRGSSIAYEVMYYIFCLIVLMLGFTIVERSILSTNDSIFRYSIFDPIYTLLDIFNSNTIGTSTMPEEHHNTFLECIKTNAAAKWLFGAVTFFQSERSITFISMASLFCNLTNIDYFRLCKINIAEGQFTVADFICAHIVEIVCRKICIAFIFGMFSYMIAYGSFVEEAIQAIMPPNYSDVLLVCIVTSILMGVYIFSIQCLPTSSKVYMYIALIILLFTQTIIKQIEVLEVFIDSKTANLINGLLKGELSAEDMALTQNQDYHPFYDLKMYMMQSTLFIDKLIDTIQSNGENGFRCTMLMWSTSLLKFLYKMGPFGITEELLTKLRLYRNSLYQVPDADALATYMMLRIKDSESNLNKKEFIEYASKVNYIERMCYPFSAHELFQPTEKIQDVTKFDLIKCIMRVLIIPIIFLIIAIFLRYRQLQPKIRS</sequence>
<dbReference type="Proteomes" id="UP000002872">
    <property type="component" value="Unassembled WGS sequence"/>
</dbReference>
<reference evidence="9" key="1">
    <citation type="submission" date="2011-01" db="EMBL/GenBank/DDBJ databases">
        <title>The Genome Sequence of Nematocida parisii strain ERTm3.</title>
        <authorList>
            <consortium name="The Broad Institute Genome Sequencing Platform"/>
            <consortium name="The Broad Institute Genome Sequencing Center for Infectious Disease"/>
            <person name="Cuomo C."/>
            <person name="Troemel E."/>
            <person name="Young S.K."/>
            <person name="Zeng Q."/>
            <person name="Gargeya S."/>
            <person name="Fitzgerald M."/>
            <person name="Haas B."/>
            <person name="Abouelleil A."/>
            <person name="Alvarado L."/>
            <person name="Arachchi H.M."/>
            <person name="Berlin A."/>
            <person name="Chapman S.B."/>
            <person name="Gearin G."/>
            <person name="Goldberg J."/>
            <person name="Griggs A."/>
            <person name="Gujja S."/>
            <person name="Hansen M."/>
            <person name="Heiman D."/>
            <person name="Howarth C."/>
            <person name="Larimer J."/>
            <person name="Lui A."/>
            <person name="MacDonald P.J.P."/>
            <person name="McCowen C."/>
            <person name="Montmayeur A."/>
            <person name="Murphy C."/>
            <person name="Neiman D."/>
            <person name="Pearson M."/>
            <person name="Priest M."/>
            <person name="Roberts A."/>
            <person name="Saif S."/>
            <person name="Shea T."/>
            <person name="Sisk P."/>
            <person name="Stolte C."/>
            <person name="Sykes S."/>
            <person name="Wortman J."/>
            <person name="Nusbaum C."/>
            <person name="Birren B."/>
        </authorList>
    </citation>
    <scope>NUCLEOTIDE SEQUENCE</scope>
    <source>
        <strain evidence="9">ERTm3</strain>
    </source>
</reference>
<dbReference type="PANTHER" id="PTHR48041:SF139">
    <property type="entry name" value="PROTEIN SCARLET"/>
    <property type="match status" value="1"/>
</dbReference>
<evidence type="ECO:0000256" key="7">
    <source>
        <dbReference type="SAM" id="Phobius"/>
    </source>
</evidence>
<dbReference type="VEuPathDB" id="MicrosporidiaDB:NEQG_00982"/>
<evidence type="ECO:0000313" key="10">
    <source>
        <dbReference type="Proteomes" id="UP000002872"/>
    </source>
</evidence>
<feature type="transmembrane region" description="Helical" evidence="7">
    <location>
        <begin position="747"/>
        <end position="766"/>
    </location>
</feature>